<evidence type="ECO:0000313" key="1">
    <source>
        <dbReference type="EMBL" id="CAB4171662.1"/>
    </source>
</evidence>
<name>A0A6J5PKM9_9CAUD</name>
<accession>A0A6J5PKM9</accession>
<sequence>MTDAPVPAGKFSDYDIPNKKFDFRTDLAFGKKGEKLVEEFLDSMESGAFEVKTDRYRNGKMVLEMEHNPRRLRDENDKAVWKPSGLNVTKASWWVYVLTLDGTQGAFHIISVERIKRYLKVNKDIYKKSTMINMAWSSSNPSRGYLLLPEAITDLMTNEAYDAI</sequence>
<dbReference type="EMBL" id="LR796877">
    <property type="protein sequence ID" value="CAB4171662.1"/>
    <property type="molecule type" value="Genomic_DNA"/>
</dbReference>
<organism evidence="1">
    <name type="scientific">uncultured Caudovirales phage</name>
    <dbReference type="NCBI Taxonomy" id="2100421"/>
    <lineage>
        <taxon>Viruses</taxon>
        <taxon>Duplodnaviria</taxon>
        <taxon>Heunggongvirae</taxon>
        <taxon>Uroviricota</taxon>
        <taxon>Caudoviricetes</taxon>
        <taxon>Peduoviridae</taxon>
        <taxon>Maltschvirus</taxon>
        <taxon>Maltschvirus maltsch</taxon>
    </lineage>
</organism>
<protein>
    <submittedName>
        <fullName evidence="1">Uncharacterized protein</fullName>
    </submittedName>
</protein>
<gene>
    <name evidence="1" type="ORF">UFOVP923_16</name>
</gene>
<reference evidence="1" key="1">
    <citation type="submission" date="2020-05" db="EMBL/GenBank/DDBJ databases">
        <authorList>
            <person name="Chiriac C."/>
            <person name="Salcher M."/>
            <person name="Ghai R."/>
            <person name="Kavagutti S V."/>
        </authorList>
    </citation>
    <scope>NUCLEOTIDE SEQUENCE</scope>
</reference>
<proteinExistence type="predicted"/>